<accession>A0A1G6PLB6</accession>
<dbReference type="PIRSF" id="PIRSF001220">
    <property type="entry name" value="L-ASNase_gatD"/>
    <property type="match status" value="1"/>
</dbReference>
<reference evidence="9 10" key="1">
    <citation type="submission" date="2016-10" db="EMBL/GenBank/DDBJ databases">
        <authorList>
            <person name="de Groot N.N."/>
        </authorList>
    </citation>
    <scope>NUCLEOTIDE SEQUENCE [LARGE SCALE GENOMIC DNA]</scope>
    <source>
        <strain evidence="9 10">DSM 45514</strain>
    </source>
</reference>
<dbReference type="EC" id="3.5.1.1" evidence="2"/>
<gene>
    <name evidence="9" type="ORF">SAMN04488112_1173</name>
</gene>
<dbReference type="GO" id="GO:0004067">
    <property type="term" value="F:asparaginase activity"/>
    <property type="evidence" value="ECO:0007669"/>
    <property type="project" value="UniProtKB-UniRule"/>
</dbReference>
<dbReference type="Gene3D" id="3.40.50.40">
    <property type="match status" value="1"/>
</dbReference>
<dbReference type="EMBL" id="FMZA01000017">
    <property type="protein sequence ID" value="SDC80316.1"/>
    <property type="molecule type" value="Genomic_DNA"/>
</dbReference>
<keyword evidence="3" id="KW-0378">Hydrolase</keyword>
<dbReference type="Pfam" id="PF00710">
    <property type="entry name" value="Asparaginase"/>
    <property type="match status" value="1"/>
</dbReference>
<dbReference type="Pfam" id="PF17763">
    <property type="entry name" value="Asparaginase_C"/>
    <property type="match status" value="1"/>
</dbReference>
<dbReference type="OrthoDB" id="9788068at2"/>
<dbReference type="PROSITE" id="PS00144">
    <property type="entry name" value="ASN_GLN_ASE_1"/>
    <property type="match status" value="1"/>
</dbReference>
<dbReference type="SMART" id="SM00870">
    <property type="entry name" value="Asparaginase"/>
    <property type="match status" value="1"/>
</dbReference>
<dbReference type="PRINTS" id="PR00139">
    <property type="entry name" value="ASNGLNASE"/>
</dbReference>
<evidence type="ECO:0000256" key="4">
    <source>
        <dbReference type="PIRSR" id="PIRSR001220-1"/>
    </source>
</evidence>
<dbReference type="InterPro" id="IPR027473">
    <property type="entry name" value="L-asparaginase_C"/>
</dbReference>
<dbReference type="InterPro" id="IPR036152">
    <property type="entry name" value="Asp/glu_Ase-like_sf"/>
</dbReference>
<evidence type="ECO:0000256" key="2">
    <source>
        <dbReference type="ARBA" id="ARBA00012920"/>
    </source>
</evidence>
<evidence type="ECO:0000313" key="10">
    <source>
        <dbReference type="Proteomes" id="UP000199387"/>
    </source>
</evidence>
<protein>
    <recommendedName>
        <fullName evidence="2">asparaginase</fullName>
        <ecNumber evidence="2">3.5.1.1</ecNumber>
    </recommendedName>
</protein>
<proteinExistence type="inferred from homology"/>
<dbReference type="NCBIfam" id="TIGR00520">
    <property type="entry name" value="asnASE_II"/>
    <property type="match status" value="1"/>
</dbReference>
<keyword evidence="10" id="KW-1185">Reference proteome</keyword>
<evidence type="ECO:0000256" key="5">
    <source>
        <dbReference type="PROSITE-ProRule" id="PRU10099"/>
    </source>
</evidence>
<dbReference type="AlphaFoldDB" id="A0A1G6PLB6"/>
<evidence type="ECO:0000259" key="7">
    <source>
        <dbReference type="Pfam" id="PF00710"/>
    </source>
</evidence>
<dbReference type="InterPro" id="IPR040919">
    <property type="entry name" value="Asparaginase_C"/>
</dbReference>
<dbReference type="PROSITE" id="PS51732">
    <property type="entry name" value="ASN_GLN_ASE_3"/>
    <property type="match status" value="1"/>
</dbReference>
<feature type="domain" description="L-asparaginase N-terminal" evidence="7">
    <location>
        <begin position="3"/>
        <end position="197"/>
    </location>
</feature>
<evidence type="ECO:0000256" key="3">
    <source>
        <dbReference type="ARBA" id="ARBA00022801"/>
    </source>
</evidence>
<dbReference type="InterPro" id="IPR020827">
    <property type="entry name" value="Asparaginase/glutaminase_AS1"/>
</dbReference>
<dbReference type="Proteomes" id="UP000199387">
    <property type="component" value="Unassembled WGS sequence"/>
</dbReference>
<name>A0A1G6PLB6_9BACL</name>
<sequence>MKKIKLIATGGTISGRGIHRLDLKDYQSGFYTGDDLLREIPEIREIADIDVEQMTNVGSSNISPAHWLDLKNRIERLFNEEDYDGVVITHGTSTLEETAYFLHLTVHSHKPVVLVGSQRPFSAIGSDAPFNLINAVRVASEPASIGKGVLVVLNDEINCAREATKANTYRVEAFQSGQLGLLGYVDPDRKVQFYRSPSRKHTVHSQFSKLSISAFPKVAILYSHAGADQDLIQYIIRSGRYQGIVLAGTGGGHCTSEEKAGLIEAVERDIHVVRSSRVGNGRVVMLNRESWQSCITADNLLPHKARILLMLSLLVTQERAAIQQIFDEY</sequence>
<dbReference type="STRING" id="1236220.SAMN04488112_1173"/>
<dbReference type="InterPro" id="IPR037152">
    <property type="entry name" value="L-asparaginase_N_sf"/>
</dbReference>
<dbReference type="GO" id="GO:0006528">
    <property type="term" value="P:asparagine metabolic process"/>
    <property type="evidence" value="ECO:0007669"/>
    <property type="project" value="InterPro"/>
</dbReference>
<dbReference type="PANTHER" id="PTHR11707">
    <property type="entry name" value="L-ASPARAGINASE"/>
    <property type="match status" value="1"/>
</dbReference>
<evidence type="ECO:0000256" key="1">
    <source>
        <dbReference type="ARBA" id="ARBA00010518"/>
    </source>
</evidence>
<feature type="domain" description="Asparaginase/glutaminase C-terminal" evidence="8">
    <location>
        <begin position="217"/>
        <end position="326"/>
    </location>
</feature>
<dbReference type="PANTHER" id="PTHR11707:SF28">
    <property type="entry name" value="60 KDA LYSOPHOSPHOLIPASE"/>
    <property type="match status" value="1"/>
</dbReference>
<comment type="similarity">
    <text evidence="1 6">Belongs to the asparaginase 1 family.</text>
</comment>
<organism evidence="9 10">
    <name type="scientific">Melghirimyces thermohalophilus</name>
    <dbReference type="NCBI Taxonomy" id="1236220"/>
    <lineage>
        <taxon>Bacteria</taxon>
        <taxon>Bacillati</taxon>
        <taxon>Bacillota</taxon>
        <taxon>Bacilli</taxon>
        <taxon>Bacillales</taxon>
        <taxon>Thermoactinomycetaceae</taxon>
        <taxon>Melghirimyces</taxon>
    </lineage>
</organism>
<dbReference type="InterPro" id="IPR004550">
    <property type="entry name" value="AsnASE_II"/>
</dbReference>
<feature type="active site" evidence="5">
    <location>
        <position position="12"/>
    </location>
</feature>
<evidence type="ECO:0000313" key="9">
    <source>
        <dbReference type="EMBL" id="SDC80316.1"/>
    </source>
</evidence>
<dbReference type="RefSeq" id="WP_091571590.1">
    <property type="nucleotide sequence ID" value="NZ_FMZA01000017.1"/>
</dbReference>
<feature type="active site" description="O-isoaspartyl threonine intermediate" evidence="4">
    <location>
        <position position="12"/>
    </location>
</feature>
<dbReference type="CDD" id="cd08964">
    <property type="entry name" value="L-asparaginase_II"/>
    <property type="match status" value="1"/>
</dbReference>
<dbReference type="InterPro" id="IPR027474">
    <property type="entry name" value="L-asparaginase_N"/>
</dbReference>
<dbReference type="SUPFAM" id="SSF53774">
    <property type="entry name" value="Glutaminase/Asparaginase"/>
    <property type="match status" value="1"/>
</dbReference>
<evidence type="ECO:0000259" key="8">
    <source>
        <dbReference type="Pfam" id="PF17763"/>
    </source>
</evidence>
<dbReference type="Gene3D" id="3.40.50.1170">
    <property type="entry name" value="L-asparaginase, N-terminal domain"/>
    <property type="match status" value="1"/>
</dbReference>
<dbReference type="InterPro" id="IPR006034">
    <property type="entry name" value="Asparaginase/glutaminase-like"/>
</dbReference>
<dbReference type="FunFam" id="3.40.50.1170:FF:000001">
    <property type="entry name" value="L-asparaginase 2"/>
    <property type="match status" value="1"/>
</dbReference>
<evidence type="ECO:0000256" key="6">
    <source>
        <dbReference type="RuleBase" id="RU004456"/>
    </source>
</evidence>
<dbReference type="PIRSF" id="PIRSF500176">
    <property type="entry name" value="L_ASNase"/>
    <property type="match status" value="1"/>
</dbReference>